<evidence type="ECO:0000313" key="5">
    <source>
        <dbReference type="Proteomes" id="UP000198577"/>
    </source>
</evidence>
<organism evidence="4 5">
    <name type="scientific">Caldicoprobacter faecalis</name>
    <dbReference type="NCBI Taxonomy" id="937334"/>
    <lineage>
        <taxon>Bacteria</taxon>
        <taxon>Bacillati</taxon>
        <taxon>Bacillota</taxon>
        <taxon>Clostridia</taxon>
        <taxon>Caldicoprobacterales</taxon>
        <taxon>Caldicoprobacteraceae</taxon>
        <taxon>Caldicoprobacter</taxon>
    </lineage>
</organism>
<sequence length="281" mass="33294">MNILVTLNAAYVPPLKVMLRSLFDNCSEKVEVYLMHSDIKEPELERLSAFVEAYGHALYPLTVDREIFAKAPVNFYYPLEMYYRLIAHTVLPEHVDRVLYLDPDILVLNPIETLYYTELGDYYFAAAAHSKPVIDYINRLRLRTESNKYYNSGVLLINVELLRKEVDIQQIFDYIQKHAHELILPDQDVLNGLFWHKIKPLNEYLYNYDARRYHTYLIATKGRVNLDFVIHNTVILHFCGRQKPWHPNYKYRFGILYKHYQKLVNRAEASQEYEPVAQAAR</sequence>
<dbReference type="GO" id="GO:0016757">
    <property type="term" value="F:glycosyltransferase activity"/>
    <property type="evidence" value="ECO:0007669"/>
    <property type="project" value="UniProtKB-KW"/>
</dbReference>
<gene>
    <name evidence="4" type="ORF">SAMN05444406_10378</name>
</gene>
<dbReference type="CDD" id="cd04194">
    <property type="entry name" value="GT8_A4GalT_like"/>
    <property type="match status" value="1"/>
</dbReference>
<dbReference type="InterPro" id="IPR029044">
    <property type="entry name" value="Nucleotide-diphossugar_trans"/>
</dbReference>
<dbReference type="EMBL" id="FOXR01000003">
    <property type="protein sequence ID" value="SFP74922.1"/>
    <property type="molecule type" value="Genomic_DNA"/>
</dbReference>
<dbReference type="Gene3D" id="3.90.550.10">
    <property type="entry name" value="Spore Coat Polysaccharide Biosynthesis Protein SpsA, Chain A"/>
    <property type="match status" value="1"/>
</dbReference>
<reference evidence="4 5" key="1">
    <citation type="submission" date="2016-10" db="EMBL/GenBank/DDBJ databases">
        <authorList>
            <person name="de Groot N.N."/>
        </authorList>
    </citation>
    <scope>NUCLEOTIDE SEQUENCE [LARGE SCALE GENOMIC DNA]</scope>
    <source>
        <strain evidence="4 5">DSM 20678</strain>
    </source>
</reference>
<dbReference type="InterPro" id="IPR050748">
    <property type="entry name" value="Glycosyltrans_8_dom-fam"/>
</dbReference>
<dbReference type="AlphaFoldDB" id="A0A1I5SVX0"/>
<dbReference type="OrthoDB" id="9798746at2"/>
<dbReference type="PANTHER" id="PTHR13778">
    <property type="entry name" value="GLYCOSYLTRANSFERASE 8 DOMAIN-CONTAINING PROTEIN"/>
    <property type="match status" value="1"/>
</dbReference>
<dbReference type="InterPro" id="IPR002495">
    <property type="entry name" value="Glyco_trans_8"/>
</dbReference>
<keyword evidence="3" id="KW-0479">Metal-binding</keyword>
<name>A0A1I5SVX0_9FIRM</name>
<evidence type="ECO:0000313" key="4">
    <source>
        <dbReference type="EMBL" id="SFP74922.1"/>
    </source>
</evidence>
<protein>
    <submittedName>
        <fullName evidence="4">Lipopolysaccharide biosynthesis protein, LPS:glycosyltransferase</fullName>
    </submittedName>
</protein>
<keyword evidence="2 4" id="KW-0808">Transferase</keyword>
<dbReference type="STRING" id="937334.SAMN05444406_10378"/>
<proteinExistence type="predicted"/>
<keyword evidence="1" id="KW-0328">Glycosyltransferase</keyword>
<dbReference type="RefSeq" id="WP_025748649.1">
    <property type="nucleotide sequence ID" value="NZ_FOXR01000003.1"/>
</dbReference>
<dbReference type="Pfam" id="PF01501">
    <property type="entry name" value="Glyco_transf_8"/>
    <property type="match status" value="1"/>
</dbReference>
<dbReference type="PANTHER" id="PTHR13778:SF47">
    <property type="entry name" value="LIPOPOLYSACCHARIDE 1,3-GALACTOSYLTRANSFERASE"/>
    <property type="match status" value="1"/>
</dbReference>
<evidence type="ECO:0000256" key="1">
    <source>
        <dbReference type="ARBA" id="ARBA00022676"/>
    </source>
</evidence>
<evidence type="ECO:0000256" key="3">
    <source>
        <dbReference type="ARBA" id="ARBA00022723"/>
    </source>
</evidence>
<evidence type="ECO:0000256" key="2">
    <source>
        <dbReference type="ARBA" id="ARBA00022679"/>
    </source>
</evidence>
<dbReference type="Proteomes" id="UP000198577">
    <property type="component" value="Unassembled WGS sequence"/>
</dbReference>
<accession>A0A1I5SVX0</accession>
<dbReference type="SUPFAM" id="SSF53448">
    <property type="entry name" value="Nucleotide-diphospho-sugar transferases"/>
    <property type="match status" value="1"/>
</dbReference>
<keyword evidence="5" id="KW-1185">Reference proteome</keyword>
<dbReference type="GO" id="GO:0046872">
    <property type="term" value="F:metal ion binding"/>
    <property type="evidence" value="ECO:0007669"/>
    <property type="project" value="UniProtKB-KW"/>
</dbReference>